<protein>
    <submittedName>
        <fullName evidence="15">Cyclic nucleotide-gated potassium channel</fullName>
    </submittedName>
    <submittedName>
        <fullName evidence="14">Ion transporter</fullName>
    </submittedName>
</protein>
<evidence type="ECO:0000259" key="13">
    <source>
        <dbReference type="Pfam" id="PF00520"/>
    </source>
</evidence>
<dbReference type="PRINTS" id="PR01463">
    <property type="entry name" value="EAGCHANLFMLY"/>
</dbReference>
<dbReference type="SUPFAM" id="SSF81324">
    <property type="entry name" value="Voltage-gated potassium channels"/>
    <property type="match status" value="1"/>
</dbReference>
<dbReference type="InterPro" id="IPR027359">
    <property type="entry name" value="Volt_channel_dom_sf"/>
</dbReference>
<sequence>MKQRLKQIIEDSDTKAGKTFDLTIQAIIVLSLICFSIETLPDLSDESRTLLHVIEVISVIIFTVEYLARVSVASDKTAFIFSFFGIIDLLAVLPFYLSTGLDLRSLRSFRLLRLVRILKLARYSAAAKRFHRAFLIAKEELALFLFASMIVLYLAAVGIYHFENPAQPEEFSSVFHSLWWAVSTLTTVGYGDIYPVTAGGKMFTFCILVVGLGIVSIPAGLVASALSKAREMEL</sequence>
<dbReference type="RefSeq" id="WP_002648249.1">
    <property type="nucleotide sequence ID" value="NZ_CP042910.1"/>
</dbReference>
<dbReference type="EMBL" id="CP042910">
    <property type="protein sequence ID" value="QEG14748.1"/>
    <property type="molecule type" value="Genomic_DNA"/>
</dbReference>
<dbReference type="GO" id="GO:0001508">
    <property type="term" value="P:action potential"/>
    <property type="evidence" value="ECO:0007669"/>
    <property type="project" value="TreeGrafter"/>
</dbReference>
<evidence type="ECO:0000256" key="3">
    <source>
        <dbReference type="ARBA" id="ARBA00022538"/>
    </source>
</evidence>
<keyword evidence="7" id="KW-0630">Potassium</keyword>
<keyword evidence="10 12" id="KW-0472">Membrane</keyword>
<dbReference type="Proteomes" id="UP000263642">
    <property type="component" value="Unassembled WGS sequence"/>
</dbReference>
<dbReference type="GO" id="GO:0005249">
    <property type="term" value="F:voltage-gated potassium channel activity"/>
    <property type="evidence" value="ECO:0007669"/>
    <property type="project" value="InterPro"/>
</dbReference>
<dbReference type="EMBL" id="DQAY01000045">
    <property type="protein sequence ID" value="HCO22773.1"/>
    <property type="molecule type" value="Genomic_DNA"/>
</dbReference>
<evidence type="ECO:0000256" key="1">
    <source>
        <dbReference type="ARBA" id="ARBA00004141"/>
    </source>
</evidence>
<dbReference type="PRINTS" id="PR00169">
    <property type="entry name" value="KCHANNEL"/>
</dbReference>
<keyword evidence="6" id="KW-0851">Voltage-gated channel</keyword>
<keyword evidence="11 15" id="KW-0407">Ion channel</keyword>
<evidence type="ECO:0000256" key="2">
    <source>
        <dbReference type="ARBA" id="ARBA00022448"/>
    </source>
</evidence>
<dbReference type="GeneID" id="98645262"/>
<keyword evidence="17" id="KW-1185">Reference proteome</keyword>
<feature type="transmembrane region" description="Helical" evidence="12">
    <location>
        <begin position="202"/>
        <end position="226"/>
    </location>
</feature>
<evidence type="ECO:0000256" key="7">
    <source>
        <dbReference type="ARBA" id="ARBA00022958"/>
    </source>
</evidence>
<dbReference type="Proteomes" id="UP000322887">
    <property type="component" value="Chromosome"/>
</dbReference>
<reference evidence="14 16" key="1">
    <citation type="journal article" date="2018" name="Nat. Biotechnol.">
        <title>A standardized bacterial taxonomy based on genome phylogeny substantially revises the tree of life.</title>
        <authorList>
            <person name="Parks D.H."/>
            <person name="Chuvochina M."/>
            <person name="Waite D.W."/>
            <person name="Rinke C."/>
            <person name="Skarshewski A."/>
            <person name="Chaumeil P.A."/>
            <person name="Hugenholtz P."/>
        </authorList>
    </citation>
    <scope>NUCLEOTIDE SEQUENCE [LARGE SCALE GENOMIC DNA]</scope>
    <source>
        <strain evidence="14">UBA9375</strain>
    </source>
</reference>
<feature type="transmembrane region" description="Helical" evidence="12">
    <location>
        <begin position="174"/>
        <end position="196"/>
    </location>
</feature>
<dbReference type="InterPro" id="IPR005821">
    <property type="entry name" value="Ion_trans_dom"/>
</dbReference>
<keyword evidence="9" id="KW-0406">Ion transport</keyword>
<name>A0A3D3R1R5_9PLAN</name>
<keyword evidence="4 12" id="KW-0812">Transmembrane</keyword>
<dbReference type="InterPro" id="IPR003938">
    <property type="entry name" value="K_chnl_volt-dep_EAG/ELK/ERG"/>
</dbReference>
<dbReference type="GO" id="GO:0008076">
    <property type="term" value="C:voltage-gated potassium channel complex"/>
    <property type="evidence" value="ECO:0007669"/>
    <property type="project" value="InterPro"/>
</dbReference>
<evidence type="ECO:0000256" key="12">
    <source>
        <dbReference type="SAM" id="Phobius"/>
    </source>
</evidence>
<keyword evidence="2" id="KW-0813">Transport</keyword>
<organism evidence="14 16">
    <name type="scientific">Gimesia maris</name>
    <dbReference type="NCBI Taxonomy" id="122"/>
    <lineage>
        <taxon>Bacteria</taxon>
        <taxon>Pseudomonadati</taxon>
        <taxon>Planctomycetota</taxon>
        <taxon>Planctomycetia</taxon>
        <taxon>Planctomycetales</taxon>
        <taxon>Planctomycetaceae</taxon>
        <taxon>Gimesia</taxon>
    </lineage>
</organism>
<dbReference type="PANTHER" id="PTHR11537">
    <property type="entry name" value="VOLTAGE-GATED POTASSIUM CHANNEL"/>
    <property type="match status" value="1"/>
</dbReference>
<evidence type="ECO:0000313" key="15">
    <source>
        <dbReference type="EMBL" id="QEG14748.1"/>
    </source>
</evidence>
<comment type="subcellular location">
    <subcellularLocation>
        <location evidence="1">Membrane</location>
        <topology evidence="1">Multi-pass membrane protein</topology>
    </subcellularLocation>
</comment>
<keyword evidence="8 12" id="KW-1133">Transmembrane helix</keyword>
<evidence type="ECO:0000256" key="9">
    <source>
        <dbReference type="ARBA" id="ARBA00023065"/>
    </source>
</evidence>
<proteinExistence type="predicted"/>
<keyword evidence="5" id="KW-0631">Potassium channel</keyword>
<evidence type="ECO:0000256" key="8">
    <source>
        <dbReference type="ARBA" id="ARBA00022989"/>
    </source>
</evidence>
<feature type="transmembrane region" description="Helical" evidence="12">
    <location>
        <begin position="50"/>
        <end position="67"/>
    </location>
</feature>
<dbReference type="AlphaFoldDB" id="A0A3D3R1R5"/>
<keyword evidence="3" id="KW-0633">Potassium transport</keyword>
<evidence type="ECO:0000313" key="17">
    <source>
        <dbReference type="Proteomes" id="UP000322887"/>
    </source>
</evidence>
<evidence type="ECO:0000256" key="5">
    <source>
        <dbReference type="ARBA" id="ARBA00022826"/>
    </source>
</evidence>
<feature type="transmembrane region" description="Helical" evidence="12">
    <location>
        <begin position="141"/>
        <end position="162"/>
    </location>
</feature>
<dbReference type="InterPro" id="IPR028325">
    <property type="entry name" value="VG_K_chnl"/>
</dbReference>
<gene>
    <name evidence="14" type="ORF">DIT97_06840</name>
    <name evidence="15" type="ORF">GmarT_05840</name>
</gene>
<evidence type="ECO:0000313" key="16">
    <source>
        <dbReference type="Proteomes" id="UP000263642"/>
    </source>
</evidence>
<feature type="transmembrane region" description="Helical" evidence="12">
    <location>
        <begin position="20"/>
        <end position="38"/>
    </location>
</feature>
<accession>A0A3D3R1R5</accession>
<feature type="transmembrane region" description="Helical" evidence="12">
    <location>
        <begin position="79"/>
        <end position="97"/>
    </location>
</feature>
<dbReference type="Gene3D" id="1.20.120.350">
    <property type="entry name" value="Voltage-gated potassium channels. Chain C"/>
    <property type="match status" value="1"/>
</dbReference>
<evidence type="ECO:0000256" key="6">
    <source>
        <dbReference type="ARBA" id="ARBA00022882"/>
    </source>
</evidence>
<evidence type="ECO:0000256" key="10">
    <source>
        <dbReference type="ARBA" id="ARBA00023136"/>
    </source>
</evidence>
<feature type="domain" description="Ion transport" evidence="13">
    <location>
        <begin position="18"/>
        <end position="231"/>
    </location>
</feature>
<evidence type="ECO:0000256" key="11">
    <source>
        <dbReference type="ARBA" id="ARBA00023303"/>
    </source>
</evidence>
<dbReference type="PANTHER" id="PTHR11537:SF254">
    <property type="entry name" value="POTASSIUM VOLTAGE-GATED CHANNEL PROTEIN SHAB"/>
    <property type="match status" value="1"/>
</dbReference>
<evidence type="ECO:0000256" key="4">
    <source>
        <dbReference type="ARBA" id="ARBA00022692"/>
    </source>
</evidence>
<dbReference type="Gene3D" id="1.10.287.70">
    <property type="match status" value="1"/>
</dbReference>
<reference evidence="15 17" key="2">
    <citation type="submission" date="2019-08" db="EMBL/GenBank/DDBJ databases">
        <title>Deep-cultivation of Planctomycetes and their phenomic and genomic characterization uncovers novel biology.</title>
        <authorList>
            <person name="Wiegand S."/>
            <person name="Jogler M."/>
            <person name="Boedeker C."/>
            <person name="Pinto D."/>
            <person name="Vollmers J."/>
            <person name="Rivas-Marin E."/>
            <person name="Kohn T."/>
            <person name="Peeters S.H."/>
            <person name="Heuer A."/>
            <person name="Rast P."/>
            <person name="Oberbeckmann S."/>
            <person name="Bunk B."/>
            <person name="Jeske O."/>
            <person name="Meyerdierks A."/>
            <person name="Storesund J.E."/>
            <person name="Kallscheuer N."/>
            <person name="Luecker S."/>
            <person name="Lage O.M."/>
            <person name="Pohl T."/>
            <person name="Merkel B.J."/>
            <person name="Hornburger P."/>
            <person name="Mueller R.-W."/>
            <person name="Bruemmer F."/>
            <person name="Labrenz M."/>
            <person name="Spormann A.M."/>
            <person name="Op den Camp H."/>
            <person name="Overmann J."/>
            <person name="Amann R."/>
            <person name="Jetten M.S.M."/>
            <person name="Mascher T."/>
            <person name="Medema M.H."/>
            <person name="Devos D.P."/>
            <person name="Kaster A.-K."/>
            <person name="Ovreas L."/>
            <person name="Rohde M."/>
            <person name="Galperin M.Y."/>
            <person name="Jogler C."/>
        </authorList>
    </citation>
    <scope>NUCLEOTIDE SEQUENCE [LARGE SCALE GENOMIC DNA]</scope>
    <source>
        <strain evidence="15 17">DSM 8797</strain>
    </source>
</reference>
<dbReference type="Pfam" id="PF00520">
    <property type="entry name" value="Ion_trans"/>
    <property type="match status" value="1"/>
</dbReference>
<evidence type="ECO:0000313" key="14">
    <source>
        <dbReference type="EMBL" id="HCO22773.1"/>
    </source>
</evidence>